<reference evidence="3 4" key="1">
    <citation type="submission" date="2018-06" db="EMBL/GenBank/DDBJ databases">
        <title>Genomic Encyclopedia of Archaeal and Bacterial Type Strains, Phase II (KMG-II): from individual species to whole genera.</title>
        <authorList>
            <person name="Goeker M."/>
        </authorList>
    </citation>
    <scope>NUCLEOTIDE SEQUENCE [LARGE SCALE GENOMIC DNA]</scope>
    <source>
        <strain evidence="3 4">DSM 27372</strain>
    </source>
</reference>
<evidence type="ECO:0000313" key="3">
    <source>
        <dbReference type="EMBL" id="PYF75999.1"/>
    </source>
</evidence>
<evidence type="ECO:0000259" key="2">
    <source>
        <dbReference type="Pfam" id="PF00578"/>
    </source>
</evidence>
<organism evidence="3 4">
    <name type="scientific">Pedobacter nutrimenti</name>
    <dbReference type="NCBI Taxonomy" id="1241337"/>
    <lineage>
        <taxon>Bacteria</taxon>
        <taxon>Pseudomonadati</taxon>
        <taxon>Bacteroidota</taxon>
        <taxon>Sphingobacteriia</taxon>
        <taxon>Sphingobacteriales</taxon>
        <taxon>Sphingobacteriaceae</taxon>
        <taxon>Pedobacter</taxon>
    </lineage>
</organism>
<protein>
    <submittedName>
        <fullName evidence="3">Thioredoxin-like protein</fullName>
    </submittedName>
</protein>
<proteinExistence type="predicted"/>
<dbReference type="OrthoDB" id="789332at2"/>
<dbReference type="EMBL" id="QKLU01000002">
    <property type="protein sequence ID" value="PYF75999.1"/>
    <property type="molecule type" value="Genomic_DNA"/>
</dbReference>
<keyword evidence="1" id="KW-0732">Signal</keyword>
<dbReference type="InterPro" id="IPR036249">
    <property type="entry name" value="Thioredoxin-like_sf"/>
</dbReference>
<comment type="caution">
    <text evidence="3">The sequence shown here is derived from an EMBL/GenBank/DDBJ whole genome shotgun (WGS) entry which is preliminary data.</text>
</comment>
<accession>A0A318UWG7</accession>
<gene>
    <name evidence="3" type="ORF">B0O44_102555</name>
</gene>
<dbReference type="SUPFAM" id="SSF52833">
    <property type="entry name" value="Thioredoxin-like"/>
    <property type="match status" value="1"/>
</dbReference>
<dbReference type="InterPro" id="IPR000866">
    <property type="entry name" value="AhpC/TSA"/>
</dbReference>
<feature type="domain" description="Alkyl hydroperoxide reductase subunit C/ Thiol specific antioxidant" evidence="2">
    <location>
        <begin position="203"/>
        <end position="318"/>
    </location>
</feature>
<dbReference type="PROSITE" id="PS51257">
    <property type="entry name" value="PROKAR_LIPOPROTEIN"/>
    <property type="match status" value="1"/>
</dbReference>
<name>A0A318UWG7_9SPHI</name>
<sequence>MKKLNKVKSLLFPILLLLLACGPNEAVFNIQSKGFGANSVLSISLADSRQPLAAVNLDKEQQSLKIFRPEKGYAQLIIHSDPEKEFWIYLEKGNYDINTSSSDGFKYPLQHSSSQKQQELIDFYALKFKMGKDAKDLNVIQAFAKTHPATALSIFLLEQLDQADLNHQQYLHIFKTLNKQIQESKVGKRFLKDIQLAGGRAAGSDMPGIAGKDLQGKSFDKNILKKINVIICWTTYDKTSRENNIQLIALYDKYRSRGVEFIGVSLDSKEKWWREVSKTDRLVWPQYSDLLGAKSPNAENLSNHRVPYLFLTDQQGKILSSDVSIYNLDEEIERKLSH</sequence>
<feature type="signal peptide" evidence="1">
    <location>
        <begin position="1"/>
        <end position="26"/>
    </location>
</feature>
<evidence type="ECO:0000313" key="4">
    <source>
        <dbReference type="Proteomes" id="UP000248198"/>
    </source>
</evidence>
<dbReference type="Pfam" id="PF00578">
    <property type="entry name" value="AhpC-TSA"/>
    <property type="match status" value="1"/>
</dbReference>
<dbReference type="RefSeq" id="WP_110828752.1">
    <property type="nucleotide sequence ID" value="NZ_QKLU01000002.1"/>
</dbReference>
<evidence type="ECO:0000256" key="1">
    <source>
        <dbReference type="SAM" id="SignalP"/>
    </source>
</evidence>
<dbReference type="Proteomes" id="UP000248198">
    <property type="component" value="Unassembled WGS sequence"/>
</dbReference>
<dbReference type="Gene3D" id="3.40.30.10">
    <property type="entry name" value="Glutaredoxin"/>
    <property type="match status" value="1"/>
</dbReference>
<feature type="chain" id="PRO_5016447825" evidence="1">
    <location>
        <begin position="27"/>
        <end position="338"/>
    </location>
</feature>
<keyword evidence="4" id="KW-1185">Reference proteome</keyword>
<dbReference type="AlphaFoldDB" id="A0A318UWG7"/>